<feature type="region of interest" description="Disordered" evidence="1">
    <location>
        <begin position="101"/>
        <end position="185"/>
    </location>
</feature>
<protein>
    <submittedName>
        <fullName evidence="2">Uncharacterized protein</fullName>
    </submittedName>
</protein>
<dbReference type="OrthoDB" id="4096087at2759"/>
<dbReference type="RefSeq" id="XP_022456798.1">
    <property type="nucleotide sequence ID" value="XM_022605317.1"/>
</dbReference>
<feature type="region of interest" description="Disordered" evidence="1">
    <location>
        <begin position="939"/>
        <end position="970"/>
    </location>
</feature>
<dbReference type="Pfam" id="PF08192">
    <property type="entry name" value="Peptidase_S64"/>
    <property type="match status" value="2"/>
</dbReference>
<reference evidence="2" key="1">
    <citation type="submission" date="2013-12" db="EMBL/GenBank/DDBJ databases">
        <authorList>
            <person name="Genoscope - CEA"/>
        </authorList>
    </citation>
    <scope>NUCLEOTIDE SEQUENCE</scope>
    <source>
        <strain evidence="2">CBS 1993</strain>
    </source>
</reference>
<accession>W6MGR7</accession>
<gene>
    <name evidence="2" type="ORF">KUCA_T00000749001</name>
</gene>
<feature type="compositionally biased region" description="Basic and acidic residues" evidence="1">
    <location>
        <begin position="139"/>
        <end position="155"/>
    </location>
</feature>
<feature type="compositionally biased region" description="Low complexity" evidence="1">
    <location>
        <begin position="17"/>
        <end position="44"/>
    </location>
</feature>
<evidence type="ECO:0000313" key="2">
    <source>
        <dbReference type="EMBL" id="CDK24783.1"/>
    </source>
</evidence>
<evidence type="ECO:0000256" key="1">
    <source>
        <dbReference type="SAM" id="MobiDB-lite"/>
    </source>
</evidence>
<name>W6MGR7_9ASCO</name>
<proteinExistence type="predicted"/>
<dbReference type="EMBL" id="HG793125">
    <property type="protein sequence ID" value="CDK24783.1"/>
    <property type="molecule type" value="Genomic_DNA"/>
</dbReference>
<evidence type="ECO:0000313" key="3">
    <source>
        <dbReference type="Proteomes" id="UP000019384"/>
    </source>
</evidence>
<keyword evidence="3" id="KW-1185">Reference proteome</keyword>
<dbReference type="InterPro" id="IPR012985">
    <property type="entry name" value="Peptidase_S64_Ssy5"/>
</dbReference>
<dbReference type="AlphaFoldDB" id="W6MGR7"/>
<organism evidence="2 3">
    <name type="scientific">Kuraishia capsulata CBS 1993</name>
    <dbReference type="NCBI Taxonomy" id="1382522"/>
    <lineage>
        <taxon>Eukaryota</taxon>
        <taxon>Fungi</taxon>
        <taxon>Dikarya</taxon>
        <taxon>Ascomycota</taxon>
        <taxon>Saccharomycotina</taxon>
        <taxon>Pichiomycetes</taxon>
        <taxon>Pichiales</taxon>
        <taxon>Pichiaceae</taxon>
        <taxon>Kuraishia</taxon>
    </lineage>
</organism>
<sequence length="970" mass="104760">MPMKKIISSLKKKSSADSDSQSECSSLKSGSSSSRRSAIGSHVSQPHLQHQNHQLDHASFPVSQPNFRDDQSMAASTMGNSFQLSYNSNSVFSKGRTIGTTSTGVSSMQSGGGKRSEFQQFTSIGRPLRVLDEDDSEESDGREQTRQESKVKDPEALGQESATGAIPINNRRQSKEAQDEAASSPVSLQFGFPSYSRANAFGEPTINHGGSLASSPINRVISHASAHSSLNEGPSPELLQMLEYVEKQLRHLSLSISNTLLQVSQSVMNLTKAAVAVSESIKSTIAVLSAKTQMNKVMAKLLLPGQLTTVNSPNLRRLIKNMLFLVDHLLVGNVYQRSKVLILSSLHDLLLKLKLADPASDVTDYSNILQPTLFPLGATTAPFPNEGQTALIMDSLVTKFTSTGEDGSSGLLSDQEGSFIAPVLRGFQNVNLSVITFVFGFPELTREHLDVVKVFSNSVENFHFVCQKNMIKLAATAAPAPTGPTIPVGRTRLDEVNVSAQNSAMYTFKAPFRNALNPQAPPISMSLASENALTLSGTLGGYLYPKIPKDTKNQKLLKYANNVFGVTCAHVALNSDTTYKGPSDYPNISVPSPVLVNLYKRALVGERSKYNSYSEEYKAYNGVVNQIDSIFPLQNVTVQMQQTAEDGSTMLVEKEVKRNVPSSRFGQIVWGERIINESKGMLSDIAIIKVNNRMKCLNFLGDDVNFSEYDPSLMFSNLYVKELVDLSTLGKRATAAGIGGGAGLEVFKYGSTTKYTRGNVNGVKMVYWSDGRLQSSEFVIRSSNYGDSINNSGGPGAASNARGTAGLGFAAGGDSGAWVLAKLSDVESFSEHQQQISQPKPKTGFLGTIFEQFQESLISGALNVGGSGVEQGPSGIDRPAKKTPKTGLGVVGMLHSYDGEFKQFGLFTPMTSILERLQEVTNIEWGIVGVDNCEEDLDVRSENESGYDTEEVSSLNDDTFANDGAQPPTI</sequence>
<dbReference type="HOGENOM" id="CLU_012881_0_0_1"/>
<feature type="region of interest" description="Disordered" evidence="1">
    <location>
        <begin position="1"/>
        <end position="75"/>
    </location>
</feature>
<reference evidence="2" key="2">
    <citation type="submission" date="2014-02" db="EMBL/GenBank/DDBJ databases">
        <title>Complete DNA sequence of /Kuraishia capsulata/ illustrates novel genomic features among budding yeasts (/Saccharomycotina/).</title>
        <authorList>
            <person name="Morales L."/>
            <person name="Noel B."/>
            <person name="Porcel B."/>
            <person name="Marcet-Houben M."/>
            <person name="Hullo M-F."/>
            <person name="Sacerdot C."/>
            <person name="Tekaia F."/>
            <person name="Leh-Louis V."/>
            <person name="Despons L."/>
            <person name="Khanna V."/>
            <person name="Aury J-M."/>
            <person name="Barbe V."/>
            <person name="Couloux A."/>
            <person name="Labadie K."/>
            <person name="Pelletier E."/>
            <person name="Souciet J-L."/>
            <person name="Boekhout T."/>
            <person name="Gabaldon T."/>
            <person name="Wincker P."/>
            <person name="Dujon B."/>
        </authorList>
    </citation>
    <scope>NUCLEOTIDE SEQUENCE</scope>
    <source>
        <strain evidence="2">CBS 1993</strain>
    </source>
</reference>
<dbReference type="GeneID" id="34518186"/>
<dbReference type="Proteomes" id="UP000019384">
    <property type="component" value="Unassembled WGS sequence"/>
</dbReference>
<dbReference type="STRING" id="1382522.W6MGR7"/>